<keyword evidence="1" id="KW-0472">Membrane</keyword>
<gene>
    <name evidence="2" type="ORF">PCOR1329_LOCUS74776</name>
</gene>
<comment type="caution">
    <text evidence="2">The sequence shown here is derived from an EMBL/GenBank/DDBJ whole genome shotgun (WGS) entry which is preliminary data.</text>
</comment>
<proteinExistence type="predicted"/>
<reference evidence="2" key="1">
    <citation type="submission" date="2023-10" db="EMBL/GenBank/DDBJ databases">
        <authorList>
            <person name="Chen Y."/>
            <person name="Shah S."/>
            <person name="Dougan E. K."/>
            <person name="Thang M."/>
            <person name="Chan C."/>
        </authorList>
    </citation>
    <scope>NUCLEOTIDE SEQUENCE [LARGE SCALE GENOMIC DNA]</scope>
</reference>
<dbReference type="Proteomes" id="UP001189429">
    <property type="component" value="Unassembled WGS sequence"/>
</dbReference>
<keyword evidence="1" id="KW-0812">Transmembrane</keyword>
<evidence type="ECO:0000256" key="1">
    <source>
        <dbReference type="SAM" id="Phobius"/>
    </source>
</evidence>
<keyword evidence="3" id="KW-1185">Reference proteome</keyword>
<keyword evidence="1" id="KW-1133">Transmembrane helix</keyword>
<organism evidence="2 3">
    <name type="scientific">Prorocentrum cordatum</name>
    <dbReference type="NCBI Taxonomy" id="2364126"/>
    <lineage>
        <taxon>Eukaryota</taxon>
        <taxon>Sar</taxon>
        <taxon>Alveolata</taxon>
        <taxon>Dinophyceae</taxon>
        <taxon>Prorocentrales</taxon>
        <taxon>Prorocentraceae</taxon>
        <taxon>Prorocentrum</taxon>
    </lineage>
</organism>
<protein>
    <submittedName>
        <fullName evidence="2">Uncharacterized protein</fullName>
    </submittedName>
</protein>
<feature type="transmembrane region" description="Helical" evidence="1">
    <location>
        <begin position="52"/>
        <end position="77"/>
    </location>
</feature>
<name>A0ABN9X9S5_9DINO</name>
<evidence type="ECO:0000313" key="2">
    <source>
        <dbReference type="EMBL" id="CAK0896257.1"/>
    </source>
</evidence>
<dbReference type="EMBL" id="CAUYUJ010020164">
    <property type="protein sequence ID" value="CAK0896257.1"/>
    <property type="molecule type" value="Genomic_DNA"/>
</dbReference>
<accession>A0ABN9X9S5</accession>
<evidence type="ECO:0000313" key="3">
    <source>
        <dbReference type="Proteomes" id="UP001189429"/>
    </source>
</evidence>
<sequence length="118" mass="12590">MVLVLTRALLSEGAALPSEGARTVPSSAREEAEPGWRRRVYGCWAVIGRGALFSAPVFAAVRLLSFFLFISGAAATLRRKRFIKHGFPISFARDRVQGVGPGRCGERAGAEGMRGGAV</sequence>